<proteinExistence type="predicted"/>
<gene>
    <name evidence="2" type="ORF">ACOF00016_LOCUS7975</name>
</gene>
<protein>
    <submittedName>
        <fullName evidence="2">Uncharacterized protein</fullName>
    </submittedName>
</protein>
<accession>A0A7S3L5N3</accession>
<name>A0A7S3L5N3_9STRA</name>
<evidence type="ECO:0000313" key="2">
    <source>
        <dbReference type="EMBL" id="CAE0410518.1"/>
    </source>
</evidence>
<keyword evidence="1" id="KW-0175">Coiled coil</keyword>
<reference evidence="2" key="1">
    <citation type="submission" date="2021-01" db="EMBL/GenBank/DDBJ databases">
        <authorList>
            <person name="Corre E."/>
            <person name="Pelletier E."/>
            <person name="Niang G."/>
            <person name="Scheremetjew M."/>
            <person name="Finn R."/>
            <person name="Kale V."/>
            <person name="Holt S."/>
            <person name="Cochrane G."/>
            <person name="Meng A."/>
            <person name="Brown T."/>
            <person name="Cohen L."/>
        </authorList>
    </citation>
    <scope>NUCLEOTIDE SEQUENCE</scope>
    <source>
        <strain evidence="2">CCMP127</strain>
    </source>
</reference>
<dbReference type="EMBL" id="HBIM01009421">
    <property type="protein sequence ID" value="CAE0410518.1"/>
    <property type="molecule type" value="Transcribed_RNA"/>
</dbReference>
<feature type="coiled-coil region" evidence="1">
    <location>
        <begin position="65"/>
        <end position="131"/>
    </location>
</feature>
<dbReference type="AlphaFoldDB" id="A0A7S3L5N3"/>
<sequence length="200" mass="22567">MHHLEQKEDEDLEQYYTLFKMMQELNMVSGAGSIAQKVDMSALEPSSAPPTFINRNNDLMVEQYVTSLDSKLQQATGDLEAAEAKAAEAQKRADEKAHEFVLAKQAWEKEKAELKQNQDDLAAQLSQLQMRQAQKATDEFNAYWDQKKKQADEDSSSVAAALIKAEGHIKSLQETNANLCYRLSEMRQDLIKLENAAAQK</sequence>
<evidence type="ECO:0000256" key="1">
    <source>
        <dbReference type="SAM" id="Coils"/>
    </source>
</evidence>
<organism evidence="2">
    <name type="scientific">Amphora coffeiformis</name>
    <dbReference type="NCBI Taxonomy" id="265554"/>
    <lineage>
        <taxon>Eukaryota</taxon>
        <taxon>Sar</taxon>
        <taxon>Stramenopiles</taxon>
        <taxon>Ochrophyta</taxon>
        <taxon>Bacillariophyta</taxon>
        <taxon>Bacillariophyceae</taxon>
        <taxon>Bacillariophycidae</taxon>
        <taxon>Thalassiophysales</taxon>
        <taxon>Catenulaceae</taxon>
        <taxon>Amphora</taxon>
    </lineage>
</organism>